<keyword evidence="8" id="KW-1185">Reference proteome</keyword>
<dbReference type="CDD" id="cd01362">
    <property type="entry name" value="Fumarase_classII"/>
    <property type="match status" value="1"/>
</dbReference>
<dbReference type="OrthoDB" id="1738025at2759"/>
<dbReference type="PANTHER" id="PTHR11444">
    <property type="entry name" value="ASPARTATEAMMONIA/ARGININOSUCCINATE/ADENYLOSUCCINATE LYASE"/>
    <property type="match status" value="1"/>
</dbReference>
<dbReference type="PROSITE" id="PS00163">
    <property type="entry name" value="FUMARATE_LYASES"/>
    <property type="match status" value="1"/>
</dbReference>
<dbReference type="InterPro" id="IPR020557">
    <property type="entry name" value="Fumarate_lyase_CS"/>
</dbReference>
<dbReference type="InterPro" id="IPR008948">
    <property type="entry name" value="L-Aspartase-like"/>
</dbReference>
<dbReference type="FunFam" id="1.10.40.30:FF:000002">
    <property type="entry name" value="Fumarate hydratase class II"/>
    <property type="match status" value="1"/>
</dbReference>
<evidence type="ECO:0000259" key="6">
    <source>
        <dbReference type="Pfam" id="PF10415"/>
    </source>
</evidence>
<evidence type="ECO:0000256" key="2">
    <source>
        <dbReference type="ARBA" id="ARBA00012921"/>
    </source>
</evidence>
<evidence type="ECO:0000313" key="7">
    <source>
        <dbReference type="EMBL" id="CAD7240914.1"/>
    </source>
</evidence>
<dbReference type="InterPro" id="IPR022761">
    <property type="entry name" value="Fumarate_lyase_N"/>
</dbReference>
<dbReference type="InterPro" id="IPR035969">
    <property type="entry name" value="Rab-GAP_TBC_sf"/>
</dbReference>
<evidence type="ECO:0000259" key="5">
    <source>
        <dbReference type="Pfam" id="PF00206"/>
    </source>
</evidence>
<dbReference type="InterPro" id="IPR018951">
    <property type="entry name" value="Fumarase_C_C"/>
</dbReference>
<dbReference type="UniPathway" id="UPA00223">
    <property type="reaction ID" value="UER01007"/>
</dbReference>
<feature type="region of interest" description="Disordered" evidence="4">
    <location>
        <begin position="1079"/>
        <end position="1179"/>
    </location>
</feature>
<dbReference type="PRINTS" id="PR00149">
    <property type="entry name" value="FUMRATELYASE"/>
</dbReference>
<evidence type="ECO:0000256" key="4">
    <source>
        <dbReference type="SAM" id="MobiDB-lite"/>
    </source>
</evidence>
<dbReference type="Pfam" id="PF00206">
    <property type="entry name" value="Lyase_1"/>
    <property type="match status" value="1"/>
</dbReference>
<dbReference type="Gene3D" id="1.20.200.10">
    <property type="entry name" value="Fumarase/aspartase (Central domain)"/>
    <property type="match status" value="1"/>
</dbReference>
<organism evidence="7">
    <name type="scientific">Darwinula stevensoni</name>
    <dbReference type="NCBI Taxonomy" id="69355"/>
    <lineage>
        <taxon>Eukaryota</taxon>
        <taxon>Metazoa</taxon>
        <taxon>Ecdysozoa</taxon>
        <taxon>Arthropoda</taxon>
        <taxon>Crustacea</taxon>
        <taxon>Oligostraca</taxon>
        <taxon>Ostracoda</taxon>
        <taxon>Podocopa</taxon>
        <taxon>Podocopida</taxon>
        <taxon>Darwinulocopina</taxon>
        <taxon>Darwinuloidea</taxon>
        <taxon>Darwinulidae</taxon>
        <taxon>Darwinula</taxon>
    </lineage>
</organism>
<feature type="compositionally biased region" description="Pro residues" evidence="4">
    <location>
        <begin position="1086"/>
        <end position="1125"/>
    </location>
</feature>
<dbReference type="Proteomes" id="UP000677054">
    <property type="component" value="Unassembled WGS sequence"/>
</dbReference>
<feature type="domain" description="Fumarate lyase N-terminal" evidence="5">
    <location>
        <begin position="61"/>
        <end position="393"/>
    </location>
</feature>
<dbReference type="EMBL" id="CAJPEV010000074">
    <property type="protein sequence ID" value="CAG0880118.1"/>
    <property type="molecule type" value="Genomic_DNA"/>
</dbReference>
<dbReference type="InterPro" id="IPR000362">
    <property type="entry name" value="Fumarate_lyase_fam"/>
</dbReference>
<evidence type="ECO:0000313" key="8">
    <source>
        <dbReference type="Proteomes" id="UP000677054"/>
    </source>
</evidence>
<dbReference type="PANTHER" id="PTHR11444:SF1">
    <property type="entry name" value="FUMARATE HYDRATASE, MITOCHONDRIAL"/>
    <property type="match status" value="1"/>
</dbReference>
<dbReference type="FunFam" id="1.10.275.10:FF:000001">
    <property type="entry name" value="Fumarate hydratase, mitochondrial"/>
    <property type="match status" value="1"/>
</dbReference>
<gene>
    <name evidence="7" type="ORF">DSTB1V02_LOCUS916</name>
</gene>
<name>A0A7R8ZXU3_9CRUS</name>
<dbReference type="EC" id="4.2.1.2" evidence="2"/>
<evidence type="ECO:0000256" key="3">
    <source>
        <dbReference type="ARBA" id="ARBA00023239"/>
    </source>
</evidence>
<dbReference type="SUPFAM" id="SSF48557">
    <property type="entry name" value="L-aspartase-like"/>
    <property type="match status" value="1"/>
</dbReference>
<sequence>MSLVSLQRLCVCRVGRKCICSNIRFESALSRVKWLEPSLHLSRSMSSQSGKNHRIEYDTFGELQVPADKLYGAQTVRSVMNFPIGGPTERMPLPVIKAFGILKKAAAEVNKQYGLDPKLADTISKAADELIDGSLYEEHFPLVIWQTGSGTQSNMNVNEVISNRAIQMLGGELGSKKPIHPNDHVNKSQSSNDTFPTAMHVAVAMEIHSALLPGLEALHKALCDKSKEFADIIKIGRTHLQDATPLTLGQEFSGYAQQVEFGIERIKATLPRLYYLAIGGTAVGTGLNTRIGFAEKVSAKISELTGLPFQSAPNKFEALASHDAMVEVSGALNVIACSMMKIANDIRLLGSGPRSGLGELSLPENEPGSSIMPGKVNPTQCEAITMVAAQVMGNHVAVTVGGSNGHFELNVFKPLIVSNVLRSIRLIGDSSKAFTKNCVVGIEANKDRIKTLVANSLMLVTALNPHIGYDKAAKIAKTAHKQGTTLKETALALGYLTEEQFDKSNIDLLGHSSTTASSAHRSSLPFAPPPTRKMVQVSSAKLKSPVDAERERQTKQFQEPWMNRCFSQVSFPNPRCEKILEKVNSVLVRRIRGQMESIPKQQALFLLLGKDFALQHFPHMNYDPSVLEPPKMTAKDRERYMTQMQEYLEKEVKESWKECGYPEDIANYEGDDDLGEFVHQVRQVFRNGMEEHVQKEMEVFQRKKRSAPTSGRGRLVNPEDPFYVQQSEVIGNTIVTLMKADPSQKDPIFKQFKEKVQLLPNPMRQVLWLECLISQEHKGNLRGTLEELETQLKETYRKPLREKVKSLQIGRATRSPDWREIDKKVIEVYERSPGLKNLDDDEHMIQTSRVMNIFHVLNGRSPTYLAFWLCPLQRTYGKYLEEQNDDDMLKLAVYLDLVDKHVKPKPREVFNLADKVIEALSEQDHDYLRHLNTTQQNKVKPNVKDFPPEMLLKDTGKSEKLHERLLASDEVPESQLDLFTDPALFIRKWIWEGFVDVLGSNAILLTWDQLFLREWGPKAIVTVALAILGLIKPWMLRATGYSGVRKVFLEEPANLYTTDVRRAYQHLWGGGSLVGLPENKNFIPPKVAPPPPPPPPQPVPVAPPKPPTPKPPSPRPMPVPVPAPIPFDINLDSDEEEAEPLPLPEPPPDSESEEEEPPPPPPPPPKPPTPPPSDEIVPWVPYSKSKWEKSKPEPSAVTKPFDLYIDGVRFLPDNIAFCKVTGRFFNVHIGGENEKLPDILVLPDLDSNNRCPKLKFKVPVNLDGVIINPDLTCMLRVWGYETHTKRAVVVGSCLVGFFNSRAAKPLLLVGGMQRRLHAGLPSPDSGLMTNLSVDDLDKNPYIPGVTLLVRILPHSQDYVTAPTYESMYYDSAEASPNKSEERLYVHYMSKPDLKQTVKEKAVKAIEKAPQDPKELQKAMLGRLELKQNQVGLPQDMDIDRFVQYDQAKGLYVLVEQAFGLALYHDNRFTQAFVHILGPHELRNFLSASGDETRYITQSLDFKSPVRAPKWLDKARPLRPPYDEGTLLLVRLYGIPVSYKPKAGPGTGTVSHREGKSFEIKLDLSMGWIAVPVFGANCVIQSNYSLPLFKGAIPLEFLVDLAKEGSRDPVPVYRKALQAGKLKPHEGTSIDLSVWDGRFSGNEAAGSDITHWERPYVPNEGSQLGPNADVLDGVGLRDKAAKMRAPGSLSKMPGLHSLVLEMQDQETKKKGAVGSLYEKERLHECVFLTTDRGVEEGGAEAPGHELTRIERGSFRDRIRDPRETVTDPRVDAGEIGPGTANSCRYAPPSRTNIGIFASFENAGAELTVFDPKVAFHQLRAPFVVHYGNGLLDAIEVTFGPVLPVCLSMLLSAISLLPRYVECIERVEERRLQKFFRDLRPPYEDGRTLLVHLCGNQVSPAQGVAGKDTVSHREGKSFEIKLELLMGWVAVLVFDANCVIHVQKQPYGIPFSLQRRRKRQDQQFALASRYGASDSVIDGALNGSLRSSSPLVALENL</sequence>
<dbReference type="InterPro" id="IPR005677">
    <property type="entry name" value="Fum_hydII"/>
</dbReference>
<reference evidence="7" key="1">
    <citation type="submission" date="2020-11" db="EMBL/GenBank/DDBJ databases">
        <authorList>
            <person name="Tran Van P."/>
        </authorList>
    </citation>
    <scope>NUCLEOTIDE SEQUENCE</scope>
</reference>
<protein>
    <recommendedName>
        <fullName evidence="2">fumarate hydratase</fullName>
        <ecNumber evidence="2">4.2.1.2</ecNumber>
    </recommendedName>
</protein>
<dbReference type="NCBIfam" id="TIGR00979">
    <property type="entry name" value="fumC_II"/>
    <property type="match status" value="1"/>
</dbReference>
<dbReference type="HAMAP" id="MF_00743">
    <property type="entry name" value="FumaraseC"/>
    <property type="match status" value="1"/>
</dbReference>
<evidence type="ECO:0000256" key="1">
    <source>
        <dbReference type="ARBA" id="ARBA00009084"/>
    </source>
</evidence>
<dbReference type="GO" id="GO:0006106">
    <property type="term" value="P:fumarate metabolic process"/>
    <property type="evidence" value="ECO:0007669"/>
    <property type="project" value="InterPro"/>
</dbReference>
<dbReference type="GO" id="GO:0005739">
    <property type="term" value="C:mitochondrion"/>
    <property type="evidence" value="ECO:0007669"/>
    <property type="project" value="TreeGrafter"/>
</dbReference>
<feature type="compositionally biased region" description="Pro residues" evidence="4">
    <location>
        <begin position="1158"/>
        <end position="1173"/>
    </location>
</feature>
<dbReference type="GO" id="GO:0006099">
    <property type="term" value="P:tricarboxylic acid cycle"/>
    <property type="evidence" value="ECO:0007669"/>
    <property type="project" value="UniProtKB-UniPathway"/>
</dbReference>
<dbReference type="Gene3D" id="1.10.275.10">
    <property type="entry name" value="Fumarase/aspartase (N-terminal domain)"/>
    <property type="match status" value="1"/>
</dbReference>
<proteinExistence type="inferred from homology"/>
<dbReference type="GO" id="GO:0004333">
    <property type="term" value="F:fumarate hydratase activity"/>
    <property type="evidence" value="ECO:0007669"/>
    <property type="project" value="UniProtKB-EC"/>
</dbReference>
<dbReference type="Pfam" id="PF10415">
    <property type="entry name" value="FumaraseC_C"/>
    <property type="match status" value="1"/>
</dbReference>
<dbReference type="InterPro" id="IPR024083">
    <property type="entry name" value="Fumarase/histidase_N"/>
</dbReference>
<dbReference type="EMBL" id="LR899591">
    <property type="protein sequence ID" value="CAD7240914.1"/>
    <property type="molecule type" value="Genomic_DNA"/>
</dbReference>
<feature type="compositionally biased region" description="Acidic residues" evidence="4">
    <location>
        <begin position="1148"/>
        <end position="1157"/>
    </location>
</feature>
<dbReference type="Gene3D" id="1.10.40.30">
    <property type="entry name" value="Fumarase/aspartase (C-terminal domain)"/>
    <property type="match status" value="1"/>
</dbReference>
<dbReference type="SUPFAM" id="SSF47923">
    <property type="entry name" value="Ypt/Rab-GAP domain of gyp1p"/>
    <property type="match status" value="1"/>
</dbReference>
<dbReference type="NCBIfam" id="NF008909">
    <property type="entry name" value="PRK12273.1"/>
    <property type="match status" value="1"/>
</dbReference>
<dbReference type="FunFam" id="1.20.200.10:FF:000001">
    <property type="entry name" value="Fumarate hydratase, mitochondrial"/>
    <property type="match status" value="1"/>
</dbReference>
<comment type="similarity">
    <text evidence="1">Belongs to the class-II fumarase/aspartase family. Fumarase subfamily.</text>
</comment>
<dbReference type="GO" id="GO:0006108">
    <property type="term" value="P:malate metabolic process"/>
    <property type="evidence" value="ECO:0007669"/>
    <property type="project" value="TreeGrafter"/>
</dbReference>
<accession>A0A7R8ZXU3</accession>
<keyword evidence="3" id="KW-0456">Lyase</keyword>
<dbReference type="Gene3D" id="1.10.472.80">
    <property type="entry name" value="Ypt/Rab-GAP domain of gyp1p, domain 3"/>
    <property type="match status" value="1"/>
</dbReference>
<feature type="domain" description="Fumarase C C-terminal" evidence="6">
    <location>
        <begin position="459"/>
        <end position="503"/>
    </location>
</feature>